<organism evidence="1 2">
    <name type="scientific">Entomophthora muscae</name>
    <dbReference type="NCBI Taxonomy" id="34485"/>
    <lineage>
        <taxon>Eukaryota</taxon>
        <taxon>Fungi</taxon>
        <taxon>Fungi incertae sedis</taxon>
        <taxon>Zoopagomycota</taxon>
        <taxon>Entomophthoromycotina</taxon>
        <taxon>Entomophthoromycetes</taxon>
        <taxon>Entomophthorales</taxon>
        <taxon>Entomophthoraceae</taxon>
        <taxon>Entomophthora</taxon>
    </lineage>
</organism>
<keyword evidence="2" id="KW-1185">Reference proteome</keyword>
<evidence type="ECO:0000313" key="1">
    <source>
        <dbReference type="EMBL" id="KAJ9060853.1"/>
    </source>
</evidence>
<proteinExistence type="predicted"/>
<comment type="caution">
    <text evidence="1">The sequence shown here is derived from an EMBL/GenBank/DDBJ whole genome shotgun (WGS) entry which is preliminary data.</text>
</comment>
<dbReference type="Proteomes" id="UP001165960">
    <property type="component" value="Unassembled WGS sequence"/>
</dbReference>
<name>A0ACC2SEY7_9FUNG</name>
<sequence>MTCMIYTLWFVVLAALGNLDQYQDKALGTFKYKELLTPIVKSENDNRQYLGLVLHNQMKVLLISDPTVDQAFAALEVAVGNRFNPLEMPGMAHFCEHLVFRGSEAYPGVNAISTHLSENGGRLQRRC</sequence>
<reference evidence="1" key="1">
    <citation type="submission" date="2022-04" db="EMBL/GenBank/DDBJ databases">
        <title>Genome of the entomopathogenic fungus Entomophthora muscae.</title>
        <authorList>
            <person name="Elya C."/>
            <person name="Lovett B.R."/>
            <person name="Lee E."/>
            <person name="Macias A.M."/>
            <person name="Hajek A.E."/>
            <person name="De Bivort B.L."/>
            <person name="Kasson M.T."/>
            <person name="De Fine Licht H.H."/>
            <person name="Stajich J.E."/>
        </authorList>
    </citation>
    <scope>NUCLEOTIDE SEQUENCE</scope>
    <source>
        <strain evidence="1">Berkeley</strain>
    </source>
</reference>
<accession>A0ACC2SEY7</accession>
<evidence type="ECO:0000313" key="2">
    <source>
        <dbReference type="Proteomes" id="UP001165960"/>
    </source>
</evidence>
<dbReference type="EMBL" id="QTSX02005126">
    <property type="protein sequence ID" value="KAJ9060853.1"/>
    <property type="molecule type" value="Genomic_DNA"/>
</dbReference>
<gene>
    <name evidence="1" type="ORF">DSO57_1026522</name>
</gene>
<protein>
    <submittedName>
        <fullName evidence="1">Uncharacterized protein</fullName>
    </submittedName>
</protein>